<proteinExistence type="predicted"/>
<dbReference type="eggNOG" id="ENOG50301XV">
    <property type="taxonomic scope" value="Bacteria"/>
</dbReference>
<dbReference type="Proteomes" id="UP000006876">
    <property type="component" value="Chromosome"/>
</dbReference>
<organism evidence="1 2">
    <name type="scientific">Achromobacter xylosoxidans (strain A8)</name>
    <dbReference type="NCBI Taxonomy" id="762376"/>
    <lineage>
        <taxon>Bacteria</taxon>
        <taxon>Pseudomonadati</taxon>
        <taxon>Pseudomonadota</taxon>
        <taxon>Betaproteobacteria</taxon>
        <taxon>Burkholderiales</taxon>
        <taxon>Alcaligenaceae</taxon>
        <taxon>Achromobacter</taxon>
    </lineage>
</organism>
<name>E3HQT9_ACHXA</name>
<accession>E3HQT9</accession>
<dbReference type="HOGENOM" id="CLU_147153_0_0_4"/>
<dbReference type="AlphaFoldDB" id="E3HQT9"/>
<dbReference type="KEGG" id="axy:AXYL_01409"/>
<dbReference type="EMBL" id="CP002287">
    <property type="protein sequence ID" value="ADP14747.1"/>
    <property type="molecule type" value="Genomic_DNA"/>
</dbReference>
<sequence length="178" mass="19995">MLREWCFERASPRRIAIMEYGYESSTGMQRVSAVKKTFARLAHACVKFLPHSSAPARGGRKNNAHTDFQPSRAAISSPWRIYRIYARPGRLLLRDEQGAVLDLGVMKGSEPNLTYRLYARNLRGHGFATRTLLLDDIARRIEAGDTGQELMSLPESTFSPGADLDRGTHVDVSLKFAR</sequence>
<reference evidence="1 2" key="1">
    <citation type="journal article" date="2011" name="J. Bacteriol.">
        <title>Complete genome sequence of the haloaromatic acid-degrading bacterium Achromobacter xylosoxidans A8.</title>
        <authorList>
            <person name="Strnad H."/>
            <person name="Ridl J."/>
            <person name="Paces J."/>
            <person name="Kolar M."/>
            <person name="Vlcek C."/>
            <person name="Paces V."/>
        </authorList>
    </citation>
    <scope>NUCLEOTIDE SEQUENCE [LARGE SCALE GENOMIC DNA]</scope>
    <source>
        <strain evidence="1 2">A8</strain>
    </source>
</reference>
<protein>
    <submittedName>
        <fullName evidence="1">Uncharacterized protein</fullName>
    </submittedName>
</protein>
<evidence type="ECO:0000313" key="1">
    <source>
        <dbReference type="EMBL" id="ADP14747.1"/>
    </source>
</evidence>
<gene>
    <name evidence="1" type="ordered locus">AXYL_01409</name>
</gene>
<evidence type="ECO:0000313" key="2">
    <source>
        <dbReference type="Proteomes" id="UP000006876"/>
    </source>
</evidence>